<feature type="transmembrane region" description="Helical" evidence="11">
    <location>
        <begin position="155"/>
        <end position="175"/>
    </location>
</feature>
<dbReference type="EMBL" id="PVTH01000005">
    <property type="protein sequence ID" value="PRY52798.1"/>
    <property type="molecule type" value="Genomic_DNA"/>
</dbReference>
<dbReference type="InterPro" id="IPR036890">
    <property type="entry name" value="HATPase_C_sf"/>
</dbReference>
<dbReference type="SUPFAM" id="SSF47384">
    <property type="entry name" value="Homodimeric domain of signal transducing histidine kinase"/>
    <property type="match status" value="1"/>
</dbReference>
<feature type="transmembrane region" description="Helical" evidence="11">
    <location>
        <begin position="7"/>
        <end position="30"/>
    </location>
</feature>
<dbReference type="CDD" id="cd00075">
    <property type="entry name" value="HATPase"/>
    <property type="match status" value="1"/>
</dbReference>
<dbReference type="Gene3D" id="3.30.565.10">
    <property type="entry name" value="Histidine kinase-like ATPase, C-terminal domain"/>
    <property type="match status" value="1"/>
</dbReference>
<evidence type="ECO:0000259" key="13">
    <source>
        <dbReference type="PROSITE" id="PS50885"/>
    </source>
</evidence>
<dbReference type="SMART" id="SM00388">
    <property type="entry name" value="HisKA"/>
    <property type="match status" value="1"/>
</dbReference>
<evidence type="ECO:0000256" key="4">
    <source>
        <dbReference type="ARBA" id="ARBA00022553"/>
    </source>
</evidence>
<keyword evidence="10 11" id="KW-0472">Membrane</keyword>
<keyword evidence="4" id="KW-0597">Phosphoprotein</keyword>
<evidence type="ECO:0000313" key="15">
    <source>
        <dbReference type="Proteomes" id="UP000238034"/>
    </source>
</evidence>
<evidence type="ECO:0000256" key="5">
    <source>
        <dbReference type="ARBA" id="ARBA00022679"/>
    </source>
</evidence>
<dbReference type="Pfam" id="PF02518">
    <property type="entry name" value="HATPase_c"/>
    <property type="match status" value="1"/>
</dbReference>
<dbReference type="AlphaFoldDB" id="A0A2T0U4N5"/>
<organism evidence="14 15">
    <name type="scientific">Arcticibacter pallidicorallinus</name>
    <dbReference type="NCBI Taxonomy" id="1259464"/>
    <lineage>
        <taxon>Bacteria</taxon>
        <taxon>Pseudomonadati</taxon>
        <taxon>Bacteroidota</taxon>
        <taxon>Sphingobacteriia</taxon>
        <taxon>Sphingobacteriales</taxon>
        <taxon>Sphingobacteriaceae</taxon>
        <taxon>Arcticibacter</taxon>
    </lineage>
</organism>
<feature type="domain" description="HAMP" evidence="13">
    <location>
        <begin position="176"/>
        <end position="229"/>
    </location>
</feature>
<keyword evidence="5" id="KW-0808">Transferase</keyword>
<dbReference type="InterPro" id="IPR003661">
    <property type="entry name" value="HisK_dim/P_dom"/>
</dbReference>
<keyword evidence="7 14" id="KW-0418">Kinase</keyword>
<dbReference type="PRINTS" id="PR00344">
    <property type="entry name" value="BCTRLSENSOR"/>
</dbReference>
<dbReference type="GO" id="GO:0005886">
    <property type="term" value="C:plasma membrane"/>
    <property type="evidence" value="ECO:0007669"/>
    <property type="project" value="TreeGrafter"/>
</dbReference>
<dbReference type="PANTHER" id="PTHR45436:SF5">
    <property type="entry name" value="SENSOR HISTIDINE KINASE TRCS"/>
    <property type="match status" value="1"/>
</dbReference>
<dbReference type="Proteomes" id="UP000238034">
    <property type="component" value="Unassembled WGS sequence"/>
</dbReference>
<dbReference type="SMART" id="SM00387">
    <property type="entry name" value="HATPase_c"/>
    <property type="match status" value="1"/>
</dbReference>
<accession>A0A2T0U4N5</accession>
<dbReference type="EC" id="2.7.13.3" evidence="3"/>
<dbReference type="Pfam" id="PF00672">
    <property type="entry name" value="HAMP"/>
    <property type="match status" value="1"/>
</dbReference>
<feature type="domain" description="Histidine kinase" evidence="12">
    <location>
        <begin position="237"/>
        <end position="451"/>
    </location>
</feature>
<comment type="catalytic activity">
    <reaction evidence="1">
        <text>ATP + protein L-histidine = ADP + protein N-phospho-L-histidine.</text>
        <dbReference type="EC" id="2.7.13.3"/>
    </reaction>
</comment>
<dbReference type="PANTHER" id="PTHR45436">
    <property type="entry name" value="SENSOR HISTIDINE KINASE YKOH"/>
    <property type="match status" value="1"/>
</dbReference>
<dbReference type="RefSeq" id="WP_106293201.1">
    <property type="nucleotide sequence ID" value="NZ_PVTH01000005.1"/>
</dbReference>
<comment type="caution">
    <text evidence="14">The sequence shown here is derived from an EMBL/GenBank/DDBJ whole genome shotgun (WGS) entry which is preliminary data.</text>
</comment>
<dbReference type="InterPro" id="IPR004358">
    <property type="entry name" value="Sig_transdc_His_kin-like_C"/>
</dbReference>
<dbReference type="Gene3D" id="1.10.287.130">
    <property type="match status" value="1"/>
</dbReference>
<dbReference type="GO" id="GO:0000155">
    <property type="term" value="F:phosphorelay sensor kinase activity"/>
    <property type="evidence" value="ECO:0007669"/>
    <property type="project" value="InterPro"/>
</dbReference>
<keyword evidence="15" id="KW-1185">Reference proteome</keyword>
<dbReference type="SMART" id="SM00304">
    <property type="entry name" value="HAMP"/>
    <property type="match status" value="1"/>
</dbReference>
<keyword evidence="6 11" id="KW-0812">Transmembrane</keyword>
<evidence type="ECO:0000256" key="11">
    <source>
        <dbReference type="SAM" id="Phobius"/>
    </source>
</evidence>
<evidence type="ECO:0000256" key="9">
    <source>
        <dbReference type="ARBA" id="ARBA00023012"/>
    </source>
</evidence>
<dbReference type="InterPro" id="IPR005467">
    <property type="entry name" value="His_kinase_dom"/>
</dbReference>
<dbReference type="PROSITE" id="PS50885">
    <property type="entry name" value="HAMP"/>
    <property type="match status" value="1"/>
</dbReference>
<evidence type="ECO:0000256" key="1">
    <source>
        <dbReference type="ARBA" id="ARBA00000085"/>
    </source>
</evidence>
<dbReference type="SUPFAM" id="SSF55874">
    <property type="entry name" value="ATPase domain of HSP90 chaperone/DNA topoisomerase II/histidine kinase"/>
    <property type="match status" value="1"/>
</dbReference>
<dbReference type="InterPro" id="IPR003660">
    <property type="entry name" value="HAMP_dom"/>
</dbReference>
<evidence type="ECO:0000256" key="2">
    <source>
        <dbReference type="ARBA" id="ARBA00004370"/>
    </source>
</evidence>
<dbReference type="CDD" id="cd00082">
    <property type="entry name" value="HisKA"/>
    <property type="match status" value="1"/>
</dbReference>
<evidence type="ECO:0000256" key="10">
    <source>
        <dbReference type="ARBA" id="ARBA00023136"/>
    </source>
</evidence>
<dbReference type="InterPro" id="IPR036097">
    <property type="entry name" value="HisK_dim/P_sf"/>
</dbReference>
<keyword evidence="9" id="KW-0902">Two-component regulatory system</keyword>
<proteinExistence type="predicted"/>
<comment type="subcellular location">
    <subcellularLocation>
        <location evidence="2">Membrane</location>
    </subcellularLocation>
</comment>
<protein>
    <recommendedName>
        <fullName evidence="3">histidine kinase</fullName>
        <ecNumber evidence="3">2.7.13.3</ecNumber>
    </recommendedName>
</protein>
<evidence type="ECO:0000259" key="12">
    <source>
        <dbReference type="PROSITE" id="PS50109"/>
    </source>
</evidence>
<evidence type="ECO:0000256" key="8">
    <source>
        <dbReference type="ARBA" id="ARBA00022989"/>
    </source>
</evidence>
<evidence type="ECO:0000256" key="3">
    <source>
        <dbReference type="ARBA" id="ARBA00012438"/>
    </source>
</evidence>
<dbReference type="PROSITE" id="PS50109">
    <property type="entry name" value="HIS_KIN"/>
    <property type="match status" value="1"/>
</dbReference>
<gene>
    <name evidence="14" type="ORF">B0I27_105267</name>
</gene>
<keyword evidence="8 11" id="KW-1133">Transmembrane helix</keyword>
<evidence type="ECO:0000256" key="7">
    <source>
        <dbReference type="ARBA" id="ARBA00022777"/>
    </source>
</evidence>
<dbReference type="Pfam" id="PF00512">
    <property type="entry name" value="HisKA"/>
    <property type="match status" value="1"/>
</dbReference>
<dbReference type="InterPro" id="IPR050428">
    <property type="entry name" value="TCS_sensor_his_kinase"/>
</dbReference>
<reference evidence="14 15" key="1">
    <citation type="submission" date="2018-03" db="EMBL/GenBank/DDBJ databases">
        <title>Genomic Encyclopedia of Type Strains, Phase III (KMG-III): the genomes of soil and plant-associated and newly described type strains.</title>
        <authorList>
            <person name="Whitman W."/>
        </authorList>
    </citation>
    <scope>NUCLEOTIDE SEQUENCE [LARGE SCALE GENOMIC DNA]</scope>
    <source>
        <strain evidence="14 15">CGMCC 1.9313</strain>
    </source>
</reference>
<dbReference type="SUPFAM" id="SSF158472">
    <property type="entry name" value="HAMP domain-like"/>
    <property type="match status" value="1"/>
</dbReference>
<dbReference type="OrthoDB" id="594725at2"/>
<dbReference type="CDD" id="cd06225">
    <property type="entry name" value="HAMP"/>
    <property type="match status" value="1"/>
</dbReference>
<dbReference type="Gene3D" id="6.10.340.10">
    <property type="match status" value="1"/>
</dbReference>
<evidence type="ECO:0000313" key="14">
    <source>
        <dbReference type="EMBL" id="PRY52798.1"/>
    </source>
</evidence>
<evidence type="ECO:0000256" key="6">
    <source>
        <dbReference type="ARBA" id="ARBA00022692"/>
    </source>
</evidence>
<name>A0A2T0U4N5_9SPHI</name>
<sequence length="451" mass="51078">MKIKNRLALYFTLTSTLTLLVVLFAIYFTFLKFMESDFFDRLTDRTMVTAKLYLEADEISSTALAKARGQYLETLNGERIRIYNSENRPVFIGDGERYWSAQVIERVRKAKKLKFKDGENQVVGIFYKDNQGDFVIIASATDRSTFYRLGKLKDVMMFVFVIIFIGLLLSARWIANRILKPLDLFIDEVKQIKSSNLHFRVQEGNNKDEINLLASNFNKLMEHLEQAFVLQKTFIANASHELRTPVTSMMIGAEIVLSKERSNGEYKQALDSIMEDAEKMDSIIKELVNLAQADVEYGSSRLQDVNLKEMLISIAEEWKNTSSSTTLDVVFGNISESGVVLSANPTLLKIAINNIISNAFKFSDHGKVACSLTSDSDNVIIEVDDDGPGIDEVDQALIFEPFYSSANKPEHEGTGMGLFMARKIVQLFKGTITFRSSHDHGSTFIIRFPKF</sequence>
<dbReference type="InterPro" id="IPR003594">
    <property type="entry name" value="HATPase_dom"/>
</dbReference>